<name>W6MHY3_9ASCO</name>
<dbReference type="Proteomes" id="UP000019384">
    <property type="component" value="Unassembled WGS sequence"/>
</dbReference>
<evidence type="ECO:0000313" key="1">
    <source>
        <dbReference type="EMBL" id="CDK25438.1"/>
    </source>
</evidence>
<evidence type="ECO:0000313" key="2">
    <source>
        <dbReference type="Proteomes" id="UP000019384"/>
    </source>
</evidence>
<reference evidence="1" key="1">
    <citation type="submission" date="2013-12" db="EMBL/GenBank/DDBJ databases">
        <authorList>
            <person name="Genoscope - CEA"/>
        </authorList>
    </citation>
    <scope>NUCLEOTIDE SEQUENCE</scope>
    <source>
        <strain evidence="1">CBS 1993</strain>
    </source>
</reference>
<dbReference type="EMBL" id="HG793126">
    <property type="protein sequence ID" value="CDK25438.1"/>
    <property type="molecule type" value="Genomic_DNA"/>
</dbReference>
<dbReference type="HOGENOM" id="CLU_1835453_0_0_1"/>
<keyword evidence="2" id="KW-1185">Reference proteome</keyword>
<reference evidence="1" key="2">
    <citation type="submission" date="2014-02" db="EMBL/GenBank/DDBJ databases">
        <title>Complete DNA sequence of /Kuraishia capsulata/ illustrates novel genomic features among budding yeasts (/Saccharomycotina/).</title>
        <authorList>
            <person name="Morales L."/>
            <person name="Noel B."/>
            <person name="Porcel B."/>
            <person name="Marcet-Houben M."/>
            <person name="Hullo M-F."/>
            <person name="Sacerdot C."/>
            <person name="Tekaia F."/>
            <person name="Leh-Louis V."/>
            <person name="Despons L."/>
            <person name="Khanna V."/>
            <person name="Aury J-M."/>
            <person name="Barbe V."/>
            <person name="Couloux A."/>
            <person name="Labadie K."/>
            <person name="Pelletier E."/>
            <person name="Souciet J-L."/>
            <person name="Boekhout T."/>
            <person name="Gabaldon T."/>
            <person name="Wincker P."/>
            <person name="Dujon B."/>
        </authorList>
    </citation>
    <scope>NUCLEOTIDE SEQUENCE</scope>
    <source>
        <strain evidence="1">CBS 1993</strain>
    </source>
</reference>
<accession>W6MHY3</accession>
<dbReference type="RefSeq" id="XP_022457450.1">
    <property type="nucleotide sequence ID" value="XM_022603583.1"/>
</dbReference>
<dbReference type="GeneID" id="34518838"/>
<gene>
    <name evidence="1" type="ORF">KUCA_T00001408001</name>
</gene>
<proteinExistence type="predicted"/>
<dbReference type="AlphaFoldDB" id="W6MHY3"/>
<protein>
    <submittedName>
        <fullName evidence="1">Uncharacterized protein</fullName>
    </submittedName>
</protein>
<organism evidence="1 2">
    <name type="scientific">Kuraishia capsulata CBS 1993</name>
    <dbReference type="NCBI Taxonomy" id="1382522"/>
    <lineage>
        <taxon>Eukaryota</taxon>
        <taxon>Fungi</taxon>
        <taxon>Dikarya</taxon>
        <taxon>Ascomycota</taxon>
        <taxon>Saccharomycotina</taxon>
        <taxon>Pichiomycetes</taxon>
        <taxon>Pichiales</taxon>
        <taxon>Pichiaceae</taxon>
        <taxon>Kuraishia</taxon>
    </lineage>
</organism>
<sequence length="140" mass="16042">MLIPNKSITEYLQGQGIKPSCLELFGIPVEYAKLAKYVYDDDTKNDIKLEEATEPSNKETKYTILDDILEELKKAQFNEPVLFPSETGLSSEFEPLFEDDSDPALQQSYMVETDYETSFFSRQEPDTQIIDFSTDSIQQS</sequence>